<dbReference type="AlphaFoldDB" id="L8HK36"/>
<dbReference type="PANTHER" id="PTHR28266:SF1">
    <property type="entry name" value="LARGE RIBOSOMAL SUBUNIT PROTEIN ML58"/>
    <property type="match status" value="1"/>
</dbReference>
<dbReference type="RefSeq" id="XP_004356656.1">
    <property type="nucleotide sequence ID" value="XM_004356603.1"/>
</dbReference>
<organism evidence="1 2">
    <name type="scientific">Acanthamoeba castellanii (strain ATCC 30010 / Neff)</name>
    <dbReference type="NCBI Taxonomy" id="1257118"/>
    <lineage>
        <taxon>Eukaryota</taxon>
        <taxon>Amoebozoa</taxon>
        <taxon>Discosea</taxon>
        <taxon>Longamoebia</taxon>
        <taxon>Centramoebida</taxon>
        <taxon>Acanthamoebidae</taxon>
        <taxon>Acanthamoeba</taxon>
    </lineage>
</organism>
<sequence length="271" mass="29868">MVWQRHGGGLVSEQPMVVRTEALSGVQLLGGGAVFAHRLQAPAHAPPSRPGLGQLAEAEVAEMRRLRAEDPSRWTQRRLAERFGVNALLVARLAPAPAERFAQLEEEEQLRELRRVFGDRGGASARPAHKSYSESDQQRINRAKFQQQVAEQGGLKATLKQHNAVPKRRRQGVRPPFMQVADQEVVVDTAEFQPGVVGPEVDFAKATRPLTVRSPTPDEAAAIRRHLAETAAKAPLDPAAAKAAADEFERDLQAVRSEAKAQGIQRKYRRK</sequence>
<proteinExistence type="predicted"/>
<dbReference type="VEuPathDB" id="AmoebaDB:ACA1_174160"/>
<name>L8HK36_ACACF</name>
<protein>
    <submittedName>
        <fullName evidence="1">Uncharacterized protein</fullName>
    </submittedName>
</protein>
<dbReference type="KEGG" id="acan:ACA1_174160"/>
<dbReference type="GeneID" id="14925783"/>
<accession>L8HK36</accession>
<reference evidence="1 2" key="1">
    <citation type="journal article" date="2013" name="Genome Biol.">
        <title>Genome of Acanthamoeba castellanii highlights extensive lateral gene transfer and early evolution of tyrosine kinase signaling.</title>
        <authorList>
            <person name="Clarke M."/>
            <person name="Lohan A.J."/>
            <person name="Liu B."/>
            <person name="Lagkouvardos I."/>
            <person name="Roy S."/>
            <person name="Zafar N."/>
            <person name="Bertelli C."/>
            <person name="Schilde C."/>
            <person name="Kianianmomeni A."/>
            <person name="Burglin T.R."/>
            <person name="Frech C."/>
            <person name="Turcotte B."/>
            <person name="Kopec K.O."/>
            <person name="Synnott J.M."/>
            <person name="Choo C."/>
            <person name="Paponov I."/>
            <person name="Finkler A."/>
            <person name="Soon Heng Tan C."/>
            <person name="Hutchins A.P."/>
            <person name="Weinmeier T."/>
            <person name="Rattei T."/>
            <person name="Chu J.S."/>
            <person name="Gimenez G."/>
            <person name="Irimia M."/>
            <person name="Rigden D.J."/>
            <person name="Fitzpatrick D.A."/>
            <person name="Lorenzo-Morales J."/>
            <person name="Bateman A."/>
            <person name="Chiu C.H."/>
            <person name="Tang P."/>
            <person name="Hegemann P."/>
            <person name="Fromm H."/>
            <person name="Raoult D."/>
            <person name="Greub G."/>
            <person name="Miranda-Saavedra D."/>
            <person name="Chen N."/>
            <person name="Nash P."/>
            <person name="Ginger M.L."/>
            <person name="Horn M."/>
            <person name="Schaap P."/>
            <person name="Caler L."/>
            <person name="Loftus B."/>
        </authorList>
    </citation>
    <scope>NUCLEOTIDE SEQUENCE [LARGE SCALE GENOMIC DNA]</scope>
    <source>
        <strain evidence="1 2">Neff</strain>
    </source>
</reference>
<gene>
    <name evidence="1" type="ORF">ACA1_174160</name>
</gene>
<evidence type="ECO:0000313" key="2">
    <source>
        <dbReference type="Proteomes" id="UP000011083"/>
    </source>
</evidence>
<dbReference type="GO" id="GO:0003735">
    <property type="term" value="F:structural constituent of ribosome"/>
    <property type="evidence" value="ECO:0007669"/>
    <property type="project" value="TreeGrafter"/>
</dbReference>
<dbReference type="Proteomes" id="UP000011083">
    <property type="component" value="Unassembled WGS sequence"/>
</dbReference>
<dbReference type="Pfam" id="PF12824">
    <property type="entry name" value="MRP-L20"/>
    <property type="match status" value="1"/>
</dbReference>
<dbReference type="OrthoDB" id="6021263at2759"/>
<keyword evidence="2" id="KW-1185">Reference proteome</keyword>
<dbReference type="EMBL" id="KB007811">
    <property type="protein sequence ID" value="ELR24756.1"/>
    <property type="molecule type" value="Genomic_DNA"/>
</dbReference>
<dbReference type="InterPro" id="IPR024388">
    <property type="entry name" value="Ribosomal_mL58"/>
</dbReference>
<dbReference type="GO" id="GO:0005762">
    <property type="term" value="C:mitochondrial large ribosomal subunit"/>
    <property type="evidence" value="ECO:0007669"/>
    <property type="project" value="TreeGrafter"/>
</dbReference>
<dbReference type="PANTHER" id="PTHR28266">
    <property type="entry name" value="54S RIBOSOMAL PROTEIN L20, MITOCHONDRIAL"/>
    <property type="match status" value="1"/>
</dbReference>
<evidence type="ECO:0000313" key="1">
    <source>
        <dbReference type="EMBL" id="ELR24756.1"/>
    </source>
</evidence>